<comment type="similarity">
    <text evidence="3">Belongs to the LplA family.</text>
</comment>
<dbReference type="GO" id="GO:0017118">
    <property type="term" value="F:lipoyltransferase activity"/>
    <property type="evidence" value="ECO:0007669"/>
    <property type="project" value="TreeGrafter"/>
</dbReference>
<dbReference type="PANTHER" id="PTHR12561">
    <property type="entry name" value="LIPOATE-PROTEIN LIGASE"/>
    <property type="match status" value="1"/>
</dbReference>
<dbReference type="SUPFAM" id="SSF55681">
    <property type="entry name" value="Class II aaRS and biotin synthetases"/>
    <property type="match status" value="1"/>
</dbReference>
<dbReference type="Gene3D" id="3.30.930.10">
    <property type="entry name" value="Bira Bifunctional Protein, Domain 2"/>
    <property type="match status" value="1"/>
</dbReference>
<evidence type="ECO:0000256" key="2">
    <source>
        <dbReference type="ARBA" id="ARBA00005085"/>
    </source>
</evidence>
<dbReference type="EMBL" id="KZ857386">
    <property type="protein sequence ID" value="RDX53779.1"/>
    <property type="molecule type" value="Genomic_DNA"/>
</dbReference>
<dbReference type="InterPro" id="IPR045864">
    <property type="entry name" value="aa-tRNA-synth_II/BPL/LPL"/>
</dbReference>
<reference evidence="6 7" key="1">
    <citation type="journal article" date="2018" name="Biotechnol. Biofuels">
        <title>Integrative visual omics of the white-rot fungus Polyporus brumalis exposes the biotechnological potential of its oxidative enzymes for delignifying raw plant biomass.</title>
        <authorList>
            <person name="Miyauchi S."/>
            <person name="Rancon A."/>
            <person name="Drula E."/>
            <person name="Hage H."/>
            <person name="Chaduli D."/>
            <person name="Favel A."/>
            <person name="Grisel S."/>
            <person name="Henrissat B."/>
            <person name="Herpoel-Gimbert I."/>
            <person name="Ruiz-Duenas F.J."/>
            <person name="Chevret D."/>
            <person name="Hainaut M."/>
            <person name="Lin J."/>
            <person name="Wang M."/>
            <person name="Pangilinan J."/>
            <person name="Lipzen A."/>
            <person name="Lesage-Meessen L."/>
            <person name="Navarro D."/>
            <person name="Riley R."/>
            <person name="Grigoriev I.V."/>
            <person name="Zhou S."/>
            <person name="Raouche S."/>
            <person name="Rosso M.N."/>
        </authorList>
    </citation>
    <scope>NUCLEOTIDE SEQUENCE [LARGE SCALE GENOMIC DNA]</scope>
    <source>
        <strain evidence="6 7">BRFM 1820</strain>
    </source>
</reference>
<dbReference type="InterPro" id="IPR004143">
    <property type="entry name" value="BPL_LPL_catalytic"/>
</dbReference>
<dbReference type="UniPathway" id="UPA00537">
    <property type="reaction ID" value="UER00595"/>
</dbReference>
<dbReference type="STRING" id="139420.A0A371DML4"/>
<dbReference type="AlphaFoldDB" id="A0A371DML4"/>
<dbReference type="GO" id="GO:0005739">
    <property type="term" value="C:mitochondrion"/>
    <property type="evidence" value="ECO:0007669"/>
    <property type="project" value="TreeGrafter"/>
</dbReference>
<dbReference type="Gene3D" id="3.30.390.50">
    <property type="entry name" value="CO dehydrogenase flavoprotein, C-terminal domain"/>
    <property type="match status" value="1"/>
</dbReference>
<evidence type="ECO:0000313" key="7">
    <source>
        <dbReference type="Proteomes" id="UP000256964"/>
    </source>
</evidence>
<evidence type="ECO:0000256" key="1">
    <source>
        <dbReference type="ARBA" id="ARBA00003253"/>
    </source>
</evidence>
<name>A0A371DML4_9APHY</name>
<dbReference type="CDD" id="cd16443">
    <property type="entry name" value="LplA"/>
    <property type="match status" value="1"/>
</dbReference>
<protein>
    <recommendedName>
        <fullName evidence="4">Putative lipoate-protein ligase A</fullName>
    </recommendedName>
</protein>
<dbReference type="GO" id="GO:0016874">
    <property type="term" value="F:ligase activity"/>
    <property type="evidence" value="ECO:0007669"/>
    <property type="project" value="UniProtKB-KW"/>
</dbReference>
<accession>A0A371DML4</accession>
<dbReference type="Proteomes" id="UP000256964">
    <property type="component" value="Unassembled WGS sequence"/>
</dbReference>
<dbReference type="PROSITE" id="PS51733">
    <property type="entry name" value="BPL_LPL_CATALYTIC"/>
    <property type="match status" value="1"/>
</dbReference>
<dbReference type="NCBIfam" id="TIGR00545">
    <property type="entry name" value="lipoyltrans"/>
    <property type="match status" value="1"/>
</dbReference>
<evidence type="ECO:0000256" key="3">
    <source>
        <dbReference type="ARBA" id="ARBA00008242"/>
    </source>
</evidence>
<comment type="function">
    <text evidence="1">Catalyzes both the ATP-dependent activation of exogenously supplied lipoate to lipoyl-AMP and the transfer of the activated lipoyl onto the lipoyl domains of lipoate-dependent enzymes.</text>
</comment>
<evidence type="ECO:0000259" key="5">
    <source>
        <dbReference type="PROSITE" id="PS51733"/>
    </source>
</evidence>
<evidence type="ECO:0000256" key="4">
    <source>
        <dbReference type="ARBA" id="ARBA00015925"/>
    </source>
</evidence>
<dbReference type="Pfam" id="PF21948">
    <property type="entry name" value="LplA-B_cat"/>
    <property type="match status" value="1"/>
</dbReference>
<dbReference type="OrthoDB" id="201621at2759"/>
<proteinExistence type="inferred from homology"/>
<dbReference type="PANTHER" id="PTHR12561:SF3">
    <property type="entry name" value="LIPOYLTRANSFERASE 1, MITOCHONDRIAL"/>
    <property type="match status" value="1"/>
</dbReference>
<evidence type="ECO:0000313" key="6">
    <source>
        <dbReference type="EMBL" id="RDX53779.1"/>
    </source>
</evidence>
<organism evidence="6 7">
    <name type="scientific">Lentinus brumalis</name>
    <dbReference type="NCBI Taxonomy" id="2498619"/>
    <lineage>
        <taxon>Eukaryota</taxon>
        <taxon>Fungi</taxon>
        <taxon>Dikarya</taxon>
        <taxon>Basidiomycota</taxon>
        <taxon>Agaricomycotina</taxon>
        <taxon>Agaricomycetes</taxon>
        <taxon>Polyporales</taxon>
        <taxon>Polyporaceae</taxon>
        <taxon>Lentinus</taxon>
    </lineage>
</organism>
<dbReference type="GO" id="GO:0009249">
    <property type="term" value="P:protein lipoylation"/>
    <property type="evidence" value="ECO:0007669"/>
    <property type="project" value="InterPro"/>
</dbReference>
<dbReference type="InterPro" id="IPR004562">
    <property type="entry name" value="LipoylTrfase_LipoateP_Ligase"/>
</dbReference>
<feature type="domain" description="BPL/LPL catalytic" evidence="5">
    <location>
        <begin position="55"/>
        <end position="226"/>
    </location>
</feature>
<keyword evidence="7" id="KW-1185">Reference proteome</keyword>
<sequence>MLRLLTRAGNARNARIPSLRRSLTSHTPEHSIYVSSSTNPYFNLSFEDWLFRHKSPEEPLLLLYRDDPCVVIGRNQNPWKEVNIRASRRTGIPFIRRHSGGGTVYHDLGNTNFSIHLPRGSFDRHATAQVVLRAVRSLGIDANVNDRNDVCIVKDRAYHHGTMLISTRLDTLGELLRSGKDTMEMRGVASVRSPVCNLRQHHPSVNHEDFVEAVVDAFRQEYGIYDEVHTVNSEDMGDVEYIQRGMGDLRAWDWTFGQTPEFTYAVERAFPWGRVSAKLRSKHGIILQCDLGLSENVDEAAKSVLALLVVKLEGQRYGFVDESVTLLTRENEHAAEVWEWLRTEMDS</sequence>
<keyword evidence="6" id="KW-0436">Ligase</keyword>
<comment type="pathway">
    <text evidence="2">Protein modification; protein lipoylation via exogenous pathway; protein N(6)-(lipoyl)lysine from lipoate: step 2/2.</text>
</comment>
<gene>
    <name evidence="6" type="ORF">OH76DRAFT_1453563</name>
</gene>